<dbReference type="PANTHER" id="PTHR22916">
    <property type="entry name" value="GLYCOSYLTRANSFERASE"/>
    <property type="match status" value="1"/>
</dbReference>
<name>A0A9D8KCN0_9DELT</name>
<gene>
    <name evidence="2" type="ORF">JW984_03490</name>
</gene>
<evidence type="ECO:0000259" key="1">
    <source>
        <dbReference type="Pfam" id="PF00535"/>
    </source>
</evidence>
<sequence length="295" mass="33505">MNIDNGEKDKGSPIAVSVIIPTYNRIRSLEDAIKSVHSQTYGDFELIIVDDGSTDGTDRLIEKSAPDAVYIRQENRGVSSARNRGILASRGKYIAFLDSDDRWLDEKLSLQVKAMDEGHLVSHTEEIWIRNGVRVNPGARHRKHSGNVFVKSLPLVIISLSSVIIRREVFDDVGLFDEKLLAAEDYDMWLRITARYPVHFIERPLIVKTGGHRDQLSRRYWGLDMLRIYALEKILRSGVLDGDERQGDRIAVMEEIVKKAKIVGGGAKKRGNIEGEIYFKNKAREYEEKIQSSPK</sequence>
<comment type="caution">
    <text evidence="2">The sequence shown here is derived from an EMBL/GenBank/DDBJ whole genome shotgun (WGS) entry which is preliminary data.</text>
</comment>
<evidence type="ECO:0000313" key="3">
    <source>
        <dbReference type="Proteomes" id="UP000809273"/>
    </source>
</evidence>
<reference evidence="2" key="1">
    <citation type="journal article" date="2021" name="Environ. Microbiol.">
        <title>Genomic characterization of three novel Desulfobacterota classes expand the metabolic and phylogenetic diversity of the phylum.</title>
        <authorList>
            <person name="Murphy C.L."/>
            <person name="Biggerstaff J."/>
            <person name="Eichhorn A."/>
            <person name="Ewing E."/>
            <person name="Shahan R."/>
            <person name="Soriano D."/>
            <person name="Stewart S."/>
            <person name="VanMol K."/>
            <person name="Walker R."/>
            <person name="Walters P."/>
            <person name="Elshahed M.S."/>
            <person name="Youssef N.H."/>
        </authorList>
    </citation>
    <scope>NUCLEOTIDE SEQUENCE</scope>
    <source>
        <strain evidence="2">Zod_Metabat.24</strain>
    </source>
</reference>
<reference evidence="2" key="2">
    <citation type="submission" date="2021-01" db="EMBL/GenBank/DDBJ databases">
        <authorList>
            <person name="Hahn C.R."/>
            <person name="Youssef N.H."/>
            <person name="Elshahed M."/>
        </authorList>
    </citation>
    <scope>NUCLEOTIDE SEQUENCE</scope>
    <source>
        <strain evidence="2">Zod_Metabat.24</strain>
    </source>
</reference>
<dbReference type="InterPro" id="IPR001173">
    <property type="entry name" value="Glyco_trans_2-like"/>
</dbReference>
<dbReference type="GO" id="GO:0016758">
    <property type="term" value="F:hexosyltransferase activity"/>
    <property type="evidence" value="ECO:0007669"/>
    <property type="project" value="UniProtKB-ARBA"/>
</dbReference>
<dbReference type="Gene3D" id="3.90.550.10">
    <property type="entry name" value="Spore Coat Polysaccharide Biosynthesis Protein SpsA, Chain A"/>
    <property type="match status" value="1"/>
</dbReference>
<dbReference type="CDD" id="cd00761">
    <property type="entry name" value="Glyco_tranf_GTA_type"/>
    <property type="match status" value="1"/>
</dbReference>
<dbReference type="PANTHER" id="PTHR22916:SF3">
    <property type="entry name" value="UDP-GLCNAC:BETAGAL BETA-1,3-N-ACETYLGLUCOSAMINYLTRANSFERASE-LIKE PROTEIN 1"/>
    <property type="match status" value="1"/>
</dbReference>
<dbReference type="EMBL" id="JAFGIX010000017">
    <property type="protein sequence ID" value="MBN1572244.1"/>
    <property type="molecule type" value="Genomic_DNA"/>
</dbReference>
<proteinExistence type="predicted"/>
<dbReference type="InterPro" id="IPR029044">
    <property type="entry name" value="Nucleotide-diphossugar_trans"/>
</dbReference>
<feature type="domain" description="Glycosyltransferase 2-like" evidence="1">
    <location>
        <begin position="17"/>
        <end position="173"/>
    </location>
</feature>
<organism evidence="2 3">
    <name type="scientific">Candidatus Zymogenus saltonus</name>
    <dbReference type="NCBI Taxonomy" id="2844893"/>
    <lineage>
        <taxon>Bacteria</taxon>
        <taxon>Deltaproteobacteria</taxon>
        <taxon>Candidatus Zymogenia</taxon>
        <taxon>Candidatus Zymogeniales</taxon>
        <taxon>Candidatus Zymogenaceae</taxon>
        <taxon>Candidatus Zymogenus</taxon>
    </lineage>
</organism>
<dbReference type="Pfam" id="PF00535">
    <property type="entry name" value="Glycos_transf_2"/>
    <property type="match status" value="1"/>
</dbReference>
<dbReference type="AlphaFoldDB" id="A0A9D8KCN0"/>
<dbReference type="Proteomes" id="UP000809273">
    <property type="component" value="Unassembled WGS sequence"/>
</dbReference>
<protein>
    <submittedName>
        <fullName evidence="2">Glycosyltransferase family 2 protein</fullName>
    </submittedName>
</protein>
<dbReference type="SUPFAM" id="SSF53448">
    <property type="entry name" value="Nucleotide-diphospho-sugar transferases"/>
    <property type="match status" value="1"/>
</dbReference>
<accession>A0A9D8KCN0</accession>
<evidence type="ECO:0000313" key="2">
    <source>
        <dbReference type="EMBL" id="MBN1572244.1"/>
    </source>
</evidence>